<evidence type="ECO:0000313" key="1">
    <source>
        <dbReference type="EMBL" id="KRZ46553.1"/>
    </source>
</evidence>
<name>A0A0V1KGY1_9BILA</name>
<dbReference type="Proteomes" id="UP000054721">
    <property type="component" value="Unassembled WGS sequence"/>
</dbReference>
<proteinExistence type="predicted"/>
<reference evidence="1 2" key="1">
    <citation type="submission" date="2015-05" db="EMBL/GenBank/DDBJ databases">
        <title>Evolution of Trichinella species and genotypes.</title>
        <authorList>
            <person name="Korhonen P.K."/>
            <person name="Edoardo P."/>
            <person name="Giuseppe L.R."/>
            <person name="Gasser R.B."/>
        </authorList>
    </citation>
    <scope>NUCLEOTIDE SEQUENCE [LARGE SCALE GENOMIC DNA]</scope>
    <source>
        <strain evidence="1">ISS10</strain>
    </source>
</reference>
<organism evidence="1 2">
    <name type="scientific">Trichinella nativa</name>
    <dbReference type="NCBI Taxonomy" id="6335"/>
    <lineage>
        <taxon>Eukaryota</taxon>
        <taxon>Metazoa</taxon>
        <taxon>Ecdysozoa</taxon>
        <taxon>Nematoda</taxon>
        <taxon>Enoplea</taxon>
        <taxon>Dorylaimia</taxon>
        <taxon>Trichinellida</taxon>
        <taxon>Trichinellidae</taxon>
        <taxon>Trichinella</taxon>
    </lineage>
</organism>
<dbReference type="EMBL" id="JYDW01002907">
    <property type="protein sequence ID" value="KRZ46553.1"/>
    <property type="molecule type" value="Genomic_DNA"/>
</dbReference>
<keyword evidence="2" id="KW-1185">Reference proteome</keyword>
<comment type="caution">
    <text evidence="1">The sequence shown here is derived from an EMBL/GenBank/DDBJ whole genome shotgun (WGS) entry which is preliminary data.</text>
</comment>
<accession>A0A0V1KGY1</accession>
<gene>
    <name evidence="1" type="ORF">T02_7476</name>
</gene>
<protein>
    <submittedName>
        <fullName evidence="1">Uncharacterized protein</fullName>
    </submittedName>
</protein>
<sequence length="31" mass="3801">MLTLYLYSYNLYPKNSPTEEKSEKMQMLKKE</sequence>
<dbReference type="AlphaFoldDB" id="A0A0V1KGY1"/>
<evidence type="ECO:0000313" key="2">
    <source>
        <dbReference type="Proteomes" id="UP000054721"/>
    </source>
</evidence>